<sequence length="129" mass="14344">MEIQERLVHFISRGNWVVLALFCSASLWIENPAFFRGVLFGGLIVTINFYMLGRTLKKSFKPPHLASVHSIIAKYYLRFIISGIIIFILILGRFVSPLGLVLGLSVVVVTMFCAAIVALMKILSSKEAA</sequence>
<gene>
    <name evidence="7" type="ORF">FIM25_10330</name>
</gene>
<dbReference type="Proteomes" id="UP000321899">
    <property type="component" value="Unassembled WGS sequence"/>
</dbReference>
<dbReference type="RefSeq" id="WP_139448959.1">
    <property type="nucleotide sequence ID" value="NZ_VDMB01000012.1"/>
</dbReference>
<evidence type="ECO:0000256" key="1">
    <source>
        <dbReference type="ARBA" id="ARBA00004651"/>
    </source>
</evidence>
<feature type="transmembrane region" description="Helical" evidence="6">
    <location>
        <begin position="7"/>
        <end position="28"/>
    </location>
</feature>
<feature type="transmembrane region" description="Helical" evidence="6">
    <location>
        <begin position="101"/>
        <end position="123"/>
    </location>
</feature>
<keyword evidence="2" id="KW-1003">Cell membrane</keyword>
<feature type="transmembrane region" description="Helical" evidence="6">
    <location>
        <begin position="75"/>
        <end position="95"/>
    </location>
</feature>
<keyword evidence="3 6" id="KW-0812">Transmembrane</keyword>
<evidence type="ECO:0000256" key="2">
    <source>
        <dbReference type="ARBA" id="ARBA00022475"/>
    </source>
</evidence>
<dbReference type="OrthoDB" id="5420389at2"/>
<organism evidence="7 8">
    <name type="scientific">Desulfobotulus mexicanus</name>
    <dbReference type="NCBI Taxonomy" id="2586642"/>
    <lineage>
        <taxon>Bacteria</taxon>
        <taxon>Pseudomonadati</taxon>
        <taxon>Thermodesulfobacteriota</taxon>
        <taxon>Desulfobacteria</taxon>
        <taxon>Desulfobacterales</taxon>
        <taxon>Desulfobacteraceae</taxon>
        <taxon>Desulfobotulus</taxon>
    </lineage>
</organism>
<evidence type="ECO:0000256" key="5">
    <source>
        <dbReference type="ARBA" id="ARBA00023136"/>
    </source>
</evidence>
<feature type="transmembrane region" description="Helical" evidence="6">
    <location>
        <begin position="34"/>
        <end position="54"/>
    </location>
</feature>
<comment type="caution">
    <text evidence="7">The sequence shown here is derived from an EMBL/GenBank/DDBJ whole genome shotgun (WGS) entry which is preliminary data.</text>
</comment>
<evidence type="ECO:0000256" key="4">
    <source>
        <dbReference type="ARBA" id="ARBA00022989"/>
    </source>
</evidence>
<dbReference type="AlphaFoldDB" id="A0A5S5MF94"/>
<evidence type="ECO:0000256" key="3">
    <source>
        <dbReference type="ARBA" id="ARBA00022692"/>
    </source>
</evidence>
<evidence type="ECO:0000313" key="7">
    <source>
        <dbReference type="EMBL" id="TYT74349.1"/>
    </source>
</evidence>
<dbReference type="EMBL" id="VDMB01000012">
    <property type="protein sequence ID" value="TYT74349.1"/>
    <property type="molecule type" value="Genomic_DNA"/>
</dbReference>
<keyword evidence="4 6" id="KW-1133">Transmembrane helix</keyword>
<evidence type="ECO:0000313" key="8">
    <source>
        <dbReference type="Proteomes" id="UP000321899"/>
    </source>
</evidence>
<keyword evidence="8" id="KW-1185">Reference proteome</keyword>
<accession>A0A5S5MF94</accession>
<dbReference type="GO" id="GO:0005886">
    <property type="term" value="C:plasma membrane"/>
    <property type="evidence" value="ECO:0007669"/>
    <property type="project" value="UniProtKB-SubCell"/>
</dbReference>
<reference evidence="7 8" key="1">
    <citation type="submission" date="2019-06" db="EMBL/GenBank/DDBJ databases">
        <title>Desulfobotulus mexicanus sp. nov., a novel sulfate-reducing bacterium isolated from the sediment of an alkaline crater lake in Mexico.</title>
        <authorList>
            <person name="Hirschler-Rea A."/>
        </authorList>
    </citation>
    <scope>NUCLEOTIDE SEQUENCE [LARGE SCALE GENOMIC DNA]</scope>
    <source>
        <strain evidence="7 8">PAR22N</strain>
    </source>
</reference>
<name>A0A5S5MF94_9BACT</name>
<dbReference type="Pfam" id="PF03899">
    <property type="entry name" value="ATP-synt_I"/>
    <property type="match status" value="1"/>
</dbReference>
<dbReference type="InterPro" id="IPR005598">
    <property type="entry name" value="ATP_synth_I"/>
</dbReference>
<evidence type="ECO:0000256" key="6">
    <source>
        <dbReference type="SAM" id="Phobius"/>
    </source>
</evidence>
<keyword evidence="5 6" id="KW-0472">Membrane</keyword>
<comment type="subcellular location">
    <subcellularLocation>
        <location evidence="1">Cell membrane</location>
        <topology evidence="1">Multi-pass membrane protein</topology>
    </subcellularLocation>
</comment>
<proteinExistence type="predicted"/>
<protein>
    <submittedName>
        <fullName evidence="7">ATP synthase subunit I</fullName>
    </submittedName>
</protein>